<dbReference type="GO" id="GO:0034599">
    <property type="term" value="P:cellular response to oxidative stress"/>
    <property type="evidence" value="ECO:0007669"/>
    <property type="project" value="TreeGrafter"/>
</dbReference>
<keyword evidence="1" id="KW-0472">Membrane</keyword>
<dbReference type="EMBL" id="JAAAIN010000754">
    <property type="protein sequence ID" value="KAG0311115.1"/>
    <property type="molecule type" value="Genomic_DNA"/>
</dbReference>
<dbReference type="InterPro" id="IPR002109">
    <property type="entry name" value="Glutaredoxin"/>
</dbReference>
<evidence type="ECO:0000259" key="2">
    <source>
        <dbReference type="Pfam" id="PF00462"/>
    </source>
</evidence>
<protein>
    <recommendedName>
        <fullName evidence="2">Glutaredoxin domain-containing protein</fullName>
    </recommendedName>
</protein>
<reference evidence="3" key="1">
    <citation type="journal article" date="2020" name="Fungal Divers.">
        <title>Resolving the Mortierellaceae phylogeny through synthesis of multi-gene phylogenetics and phylogenomics.</title>
        <authorList>
            <person name="Vandepol N."/>
            <person name="Liber J."/>
            <person name="Desiro A."/>
            <person name="Na H."/>
            <person name="Kennedy M."/>
            <person name="Barry K."/>
            <person name="Grigoriev I.V."/>
            <person name="Miller A.N."/>
            <person name="O'Donnell K."/>
            <person name="Stajich J.E."/>
            <person name="Bonito G."/>
        </authorList>
    </citation>
    <scope>NUCLEOTIDE SEQUENCE</scope>
    <source>
        <strain evidence="3">NVP60</strain>
    </source>
</reference>
<evidence type="ECO:0000313" key="3">
    <source>
        <dbReference type="EMBL" id="KAG0311115.1"/>
    </source>
</evidence>
<dbReference type="GO" id="GO:0005737">
    <property type="term" value="C:cytoplasm"/>
    <property type="evidence" value="ECO:0007669"/>
    <property type="project" value="TreeGrafter"/>
</dbReference>
<feature type="transmembrane region" description="Helical" evidence="1">
    <location>
        <begin position="25"/>
        <end position="43"/>
    </location>
</feature>
<dbReference type="PANTHER" id="PTHR45694">
    <property type="entry name" value="GLUTAREDOXIN 2"/>
    <property type="match status" value="1"/>
</dbReference>
<dbReference type="PROSITE" id="PS51354">
    <property type="entry name" value="GLUTAREDOXIN_2"/>
    <property type="match status" value="1"/>
</dbReference>
<keyword evidence="4" id="KW-1185">Reference proteome</keyword>
<evidence type="ECO:0000313" key="4">
    <source>
        <dbReference type="Proteomes" id="UP000823405"/>
    </source>
</evidence>
<feature type="domain" description="Glutaredoxin" evidence="2">
    <location>
        <begin position="105"/>
        <end position="168"/>
    </location>
</feature>
<sequence length="196" mass="22018">MESLSTSPKPKNVVTTILRSRRFRVLTVVLVAFYCVFYFATIYRAGESDSELLAGGKSLTQKGHAGHAVVDGEGEPMMVDDEDVKEAPMVVLERRIRGLINQNRIMVFSKTYCPYSASAKKLLKTYTNDFEVLEVDLEPRGDGIKNLLRKITDGHATFPSIFFAGESIGGRDRLQEIEDKGELRKRLEKLGVKMLQ</sequence>
<keyword evidence="1" id="KW-0812">Transmembrane</keyword>
<evidence type="ECO:0000256" key="1">
    <source>
        <dbReference type="SAM" id="Phobius"/>
    </source>
</evidence>
<dbReference type="SUPFAM" id="SSF52833">
    <property type="entry name" value="Thioredoxin-like"/>
    <property type="match status" value="1"/>
</dbReference>
<dbReference type="CDD" id="cd03419">
    <property type="entry name" value="GRX_GRXh_1_2_like"/>
    <property type="match status" value="1"/>
</dbReference>
<gene>
    <name evidence="3" type="ORF">BGZ97_012070</name>
</gene>
<proteinExistence type="predicted"/>
<dbReference type="Gene3D" id="3.40.30.10">
    <property type="entry name" value="Glutaredoxin"/>
    <property type="match status" value="1"/>
</dbReference>
<dbReference type="PANTHER" id="PTHR45694:SF18">
    <property type="entry name" value="GLUTAREDOXIN-1-RELATED"/>
    <property type="match status" value="1"/>
</dbReference>
<dbReference type="InterPro" id="IPR014025">
    <property type="entry name" value="Glutaredoxin_subgr"/>
</dbReference>
<dbReference type="OrthoDB" id="423313at2759"/>
<dbReference type="AlphaFoldDB" id="A0A9P6R249"/>
<dbReference type="InterPro" id="IPR036249">
    <property type="entry name" value="Thioredoxin-like_sf"/>
</dbReference>
<comment type="caution">
    <text evidence="3">The sequence shown here is derived from an EMBL/GenBank/DDBJ whole genome shotgun (WGS) entry which is preliminary data.</text>
</comment>
<organism evidence="3 4">
    <name type="scientific">Linnemannia gamsii</name>
    <dbReference type="NCBI Taxonomy" id="64522"/>
    <lineage>
        <taxon>Eukaryota</taxon>
        <taxon>Fungi</taxon>
        <taxon>Fungi incertae sedis</taxon>
        <taxon>Mucoromycota</taxon>
        <taxon>Mortierellomycotina</taxon>
        <taxon>Mortierellomycetes</taxon>
        <taxon>Mortierellales</taxon>
        <taxon>Mortierellaceae</taxon>
        <taxon>Linnemannia</taxon>
    </lineage>
</organism>
<dbReference type="PRINTS" id="PR00160">
    <property type="entry name" value="GLUTAREDOXIN"/>
</dbReference>
<dbReference type="Proteomes" id="UP000823405">
    <property type="component" value="Unassembled WGS sequence"/>
</dbReference>
<keyword evidence="1" id="KW-1133">Transmembrane helix</keyword>
<dbReference type="GO" id="GO:0015038">
    <property type="term" value="F:glutathione disulfide oxidoreductase activity"/>
    <property type="evidence" value="ECO:0007669"/>
    <property type="project" value="TreeGrafter"/>
</dbReference>
<name>A0A9P6R249_9FUNG</name>
<accession>A0A9P6R249</accession>
<dbReference type="Pfam" id="PF00462">
    <property type="entry name" value="Glutaredoxin"/>
    <property type="match status" value="1"/>
</dbReference>